<dbReference type="RefSeq" id="WP_107567389.1">
    <property type="nucleotide sequence ID" value="NZ_PYYB01000001.1"/>
</dbReference>
<dbReference type="Gene3D" id="2.30.22.10">
    <property type="entry name" value="Head domain of nucleotide exchange factor GrpE"/>
    <property type="match status" value="1"/>
</dbReference>
<evidence type="ECO:0000256" key="3">
    <source>
        <dbReference type="HAMAP-Rule" id="MF_01151"/>
    </source>
</evidence>
<dbReference type="InterPro" id="IPR013805">
    <property type="entry name" value="GrpE_CC"/>
</dbReference>
<dbReference type="CDD" id="cd00446">
    <property type="entry name" value="GrpE"/>
    <property type="match status" value="1"/>
</dbReference>
<gene>
    <name evidence="3 7" type="primary">grpE</name>
    <name evidence="7" type="ORF">C7Y72_04460</name>
</gene>
<dbReference type="Gene3D" id="3.90.20.20">
    <property type="match status" value="1"/>
</dbReference>
<feature type="compositionally biased region" description="Low complexity" evidence="6">
    <location>
        <begin position="47"/>
        <end position="69"/>
    </location>
</feature>
<dbReference type="PANTHER" id="PTHR21237">
    <property type="entry name" value="GRPE PROTEIN"/>
    <property type="match status" value="1"/>
</dbReference>
<keyword evidence="8" id="KW-1185">Reference proteome</keyword>
<evidence type="ECO:0000256" key="2">
    <source>
        <dbReference type="ARBA" id="ARBA00023186"/>
    </source>
</evidence>
<comment type="subcellular location">
    <subcellularLocation>
        <location evidence="3">Cytoplasm</location>
    </subcellularLocation>
</comment>
<dbReference type="GO" id="GO:0005737">
    <property type="term" value="C:cytoplasm"/>
    <property type="evidence" value="ECO:0007669"/>
    <property type="project" value="UniProtKB-SubCell"/>
</dbReference>
<dbReference type="Pfam" id="PF01025">
    <property type="entry name" value="GrpE"/>
    <property type="match status" value="1"/>
</dbReference>
<comment type="similarity">
    <text evidence="1 3 5">Belongs to the GrpE family.</text>
</comment>
<protein>
    <recommendedName>
        <fullName evidence="3 4">Protein GrpE</fullName>
    </recommendedName>
    <alternativeName>
        <fullName evidence="3">HSP-70 cofactor</fullName>
    </alternativeName>
</protein>
<dbReference type="PANTHER" id="PTHR21237:SF23">
    <property type="entry name" value="GRPE PROTEIN HOMOLOG, MITOCHONDRIAL"/>
    <property type="match status" value="1"/>
</dbReference>
<dbReference type="PROSITE" id="PS01071">
    <property type="entry name" value="GRPE"/>
    <property type="match status" value="1"/>
</dbReference>
<feature type="region of interest" description="Disordered" evidence="6">
    <location>
        <begin position="1"/>
        <end position="77"/>
    </location>
</feature>
<accession>A0A2T4UI85</accession>
<dbReference type="AlphaFoldDB" id="A0A2T4UI85"/>
<proteinExistence type="inferred from homology"/>
<keyword evidence="2 3" id="KW-0143">Chaperone</keyword>
<comment type="function">
    <text evidence="3 4">Participates actively in the response to hyperosmotic and heat shock by preventing the aggregation of stress-denatured proteins, in association with DnaK and GrpE. It is the nucleotide exchange factor for DnaK and may function as a thermosensor. Unfolded proteins bind initially to DnaJ; upon interaction with the DnaJ-bound protein, DnaK hydrolyzes its bound ATP, resulting in the formation of a stable complex. GrpE releases ADP from DnaK; ATP binding to DnaK triggers the release of the substrate protein, thus completing the reaction cycle. Several rounds of ATP-dependent interactions between DnaJ, DnaK and GrpE are required for fully efficient folding.</text>
</comment>
<dbReference type="GO" id="GO:0051082">
    <property type="term" value="F:unfolded protein binding"/>
    <property type="evidence" value="ECO:0007669"/>
    <property type="project" value="TreeGrafter"/>
</dbReference>
<evidence type="ECO:0000256" key="4">
    <source>
        <dbReference type="RuleBase" id="RU000639"/>
    </source>
</evidence>
<dbReference type="GO" id="GO:0006457">
    <property type="term" value="P:protein folding"/>
    <property type="evidence" value="ECO:0007669"/>
    <property type="project" value="InterPro"/>
</dbReference>
<dbReference type="SUPFAM" id="SSF58014">
    <property type="entry name" value="Coiled-coil domain of nucleotide exchange factor GrpE"/>
    <property type="match status" value="1"/>
</dbReference>
<comment type="subunit">
    <text evidence="3">Homodimer.</text>
</comment>
<organism evidence="7 8">
    <name type="scientific">Paraconexibacter algicola</name>
    <dbReference type="NCBI Taxonomy" id="2133960"/>
    <lineage>
        <taxon>Bacteria</taxon>
        <taxon>Bacillati</taxon>
        <taxon>Actinomycetota</taxon>
        <taxon>Thermoleophilia</taxon>
        <taxon>Solirubrobacterales</taxon>
        <taxon>Paraconexibacteraceae</taxon>
        <taxon>Paraconexibacter</taxon>
    </lineage>
</organism>
<dbReference type="EMBL" id="PYYB01000001">
    <property type="protein sequence ID" value="PTL58953.1"/>
    <property type="molecule type" value="Genomic_DNA"/>
</dbReference>
<dbReference type="GO" id="GO:0000774">
    <property type="term" value="F:adenyl-nucleotide exchange factor activity"/>
    <property type="evidence" value="ECO:0007669"/>
    <property type="project" value="InterPro"/>
</dbReference>
<evidence type="ECO:0000313" key="8">
    <source>
        <dbReference type="Proteomes" id="UP000240739"/>
    </source>
</evidence>
<dbReference type="GO" id="GO:0042803">
    <property type="term" value="F:protein homodimerization activity"/>
    <property type="evidence" value="ECO:0007669"/>
    <property type="project" value="InterPro"/>
</dbReference>
<evidence type="ECO:0000256" key="5">
    <source>
        <dbReference type="RuleBase" id="RU004478"/>
    </source>
</evidence>
<dbReference type="GO" id="GO:0051087">
    <property type="term" value="F:protein-folding chaperone binding"/>
    <property type="evidence" value="ECO:0007669"/>
    <property type="project" value="InterPro"/>
</dbReference>
<dbReference type="InterPro" id="IPR009012">
    <property type="entry name" value="GrpE_head"/>
</dbReference>
<sequence length="211" mass="21606">MTAPEEPTTPDTPTPEASGAGPAPDGAAQPAATTDVPGTGSAPQPEPAADPAAPGEPVAAEAEAPAPEAAPEPDYKDQYLRAVAETDNVRKRARRDVEVAHGRGVAKLAKELLPALDNLERALAAAEAQEGDEHQLTSGIRLVQQELIAALGRVGIVQDAPKGAAFDPHRHEAIAQMPAEGVASGTITEVYSAGYLLGDDVLRAAKVVVAQ</sequence>
<dbReference type="SUPFAM" id="SSF51064">
    <property type="entry name" value="Head domain of nucleotide exchange factor GrpE"/>
    <property type="match status" value="1"/>
</dbReference>
<dbReference type="HAMAP" id="MF_01151">
    <property type="entry name" value="GrpE"/>
    <property type="match status" value="1"/>
</dbReference>
<dbReference type="Proteomes" id="UP000240739">
    <property type="component" value="Unassembled WGS sequence"/>
</dbReference>
<evidence type="ECO:0000256" key="1">
    <source>
        <dbReference type="ARBA" id="ARBA00009054"/>
    </source>
</evidence>
<keyword evidence="3" id="KW-0963">Cytoplasm</keyword>
<evidence type="ECO:0000256" key="6">
    <source>
        <dbReference type="SAM" id="MobiDB-lite"/>
    </source>
</evidence>
<dbReference type="OrthoDB" id="5191115at2"/>
<comment type="caution">
    <text evidence="7">The sequence shown here is derived from an EMBL/GenBank/DDBJ whole genome shotgun (WGS) entry which is preliminary data.</text>
</comment>
<feature type="compositionally biased region" description="Low complexity" evidence="6">
    <location>
        <begin position="1"/>
        <end position="32"/>
    </location>
</feature>
<reference evidence="7 8" key="1">
    <citation type="submission" date="2018-03" db="EMBL/GenBank/DDBJ databases">
        <title>Aquarubrobacter algicola gen. nov., sp. nov., a novel actinobacterium isolated from shallow eutrophic lake during the end of cyanobacterial harmful algal blooms.</title>
        <authorList>
            <person name="Chun S.J."/>
        </authorList>
    </citation>
    <scope>NUCLEOTIDE SEQUENCE [LARGE SCALE GENOMIC DNA]</scope>
    <source>
        <strain evidence="7 8">Seoho-28</strain>
    </source>
</reference>
<name>A0A2T4UI85_9ACTN</name>
<evidence type="ECO:0000313" key="7">
    <source>
        <dbReference type="EMBL" id="PTL58953.1"/>
    </source>
</evidence>
<keyword evidence="3 4" id="KW-0346">Stress response</keyword>
<dbReference type="PRINTS" id="PR00773">
    <property type="entry name" value="GRPEPROTEIN"/>
</dbReference>
<dbReference type="InterPro" id="IPR000740">
    <property type="entry name" value="GrpE"/>
</dbReference>